<accession>A0A5E7VEW6</accession>
<evidence type="ECO:0000256" key="4">
    <source>
        <dbReference type="ARBA" id="ARBA00022837"/>
    </source>
</evidence>
<dbReference type="PANTHER" id="PTHR42693">
    <property type="entry name" value="ARYLSULFATASE FAMILY MEMBER"/>
    <property type="match status" value="1"/>
</dbReference>
<dbReference type="PROSITE" id="PS00523">
    <property type="entry name" value="SULFATASE_1"/>
    <property type="match status" value="1"/>
</dbReference>
<dbReference type="InterPro" id="IPR013320">
    <property type="entry name" value="ConA-like_dom_sf"/>
</dbReference>
<gene>
    <name evidence="7" type="ORF">PS928_05033</name>
</gene>
<comment type="similarity">
    <text evidence="1">Belongs to the sulfatase family.</text>
</comment>
<dbReference type="PANTHER" id="PTHR42693:SF43">
    <property type="entry name" value="BLL2667 PROTEIN"/>
    <property type="match status" value="1"/>
</dbReference>
<keyword evidence="3" id="KW-0378">Hydrolase</keyword>
<dbReference type="CDD" id="cd16025">
    <property type="entry name" value="PAS_like"/>
    <property type="match status" value="1"/>
</dbReference>
<keyword evidence="5" id="KW-0732">Signal</keyword>
<name>A0A5E7VEW6_PSEFL</name>
<evidence type="ECO:0000313" key="7">
    <source>
        <dbReference type="EMBL" id="VVQ20638.1"/>
    </source>
</evidence>
<feature type="signal peptide" evidence="5">
    <location>
        <begin position="1"/>
        <end position="32"/>
    </location>
</feature>
<protein>
    <recommendedName>
        <fullName evidence="6">Sulfatase N-terminal domain-containing protein</fullName>
    </recommendedName>
</protein>
<evidence type="ECO:0000256" key="1">
    <source>
        <dbReference type="ARBA" id="ARBA00008779"/>
    </source>
</evidence>
<dbReference type="GO" id="GO:0046872">
    <property type="term" value="F:metal ion binding"/>
    <property type="evidence" value="ECO:0007669"/>
    <property type="project" value="UniProtKB-KW"/>
</dbReference>
<evidence type="ECO:0000256" key="3">
    <source>
        <dbReference type="ARBA" id="ARBA00022801"/>
    </source>
</evidence>
<dbReference type="InterPro" id="IPR050738">
    <property type="entry name" value="Sulfatase"/>
</dbReference>
<evidence type="ECO:0000313" key="8">
    <source>
        <dbReference type="Proteomes" id="UP000381378"/>
    </source>
</evidence>
<feature type="chain" id="PRO_5023023721" description="Sulfatase N-terminal domain-containing protein" evidence="5">
    <location>
        <begin position="33"/>
        <end position="788"/>
    </location>
</feature>
<dbReference type="Gene3D" id="3.40.720.10">
    <property type="entry name" value="Alkaline Phosphatase, subunit A"/>
    <property type="match status" value="1"/>
</dbReference>
<reference evidence="7 8" key="1">
    <citation type="submission" date="2019-09" db="EMBL/GenBank/DDBJ databases">
        <authorList>
            <person name="Chandra G."/>
            <person name="Truman W A."/>
        </authorList>
    </citation>
    <scope>NUCLEOTIDE SEQUENCE [LARGE SCALE GENOMIC DNA]</scope>
    <source>
        <strain evidence="7">PS928</strain>
    </source>
</reference>
<dbReference type="RefSeq" id="WP_150787551.1">
    <property type="nucleotide sequence ID" value="NZ_CABVJF010000023.1"/>
</dbReference>
<organism evidence="7 8">
    <name type="scientific">Pseudomonas fluorescens</name>
    <dbReference type="NCBI Taxonomy" id="294"/>
    <lineage>
        <taxon>Bacteria</taxon>
        <taxon>Pseudomonadati</taxon>
        <taxon>Pseudomonadota</taxon>
        <taxon>Gammaproteobacteria</taxon>
        <taxon>Pseudomonadales</taxon>
        <taxon>Pseudomonadaceae</taxon>
        <taxon>Pseudomonas</taxon>
    </lineage>
</organism>
<dbReference type="OrthoDB" id="9803751at2"/>
<keyword evidence="4" id="KW-0106">Calcium</keyword>
<dbReference type="GO" id="GO:0016787">
    <property type="term" value="F:hydrolase activity"/>
    <property type="evidence" value="ECO:0007669"/>
    <property type="project" value="UniProtKB-KW"/>
</dbReference>
<dbReference type="InterPro" id="IPR000917">
    <property type="entry name" value="Sulfatase_N"/>
</dbReference>
<dbReference type="EMBL" id="CABVJF010000023">
    <property type="protein sequence ID" value="VVQ20638.1"/>
    <property type="molecule type" value="Genomic_DNA"/>
</dbReference>
<evidence type="ECO:0000256" key="5">
    <source>
        <dbReference type="SAM" id="SignalP"/>
    </source>
</evidence>
<dbReference type="Gene3D" id="2.60.120.200">
    <property type="match status" value="1"/>
</dbReference>
<dbReference type="InterPro" id="IPR024607">
    <property type="entry name" value="Sulfatase_CS"/>
</dbReference>
<dbReference type="Pfam" id="PF00884">
    <property type="entry name" value="Sulfatase"/>
    <property type="match status" value="1"/>
</dbReference>
<proteinExistence type="inferred from homology"/>
<dbReference type="SUPFAM" id="SSF53649">
    <property type="entry name" value="Alkaline phosphatase-like"/>
    <property type="match status" value="1"/>
</dbReference>
<dbReference type="InterPro" id="IPR017850">
    <property type="entry name" value="Alkaline_phosphatase_core_sf"/>
</dbReference>
<dbReference type="Gene3D" id="3.30.1120.10">
    <property type="match status" value="1"/>
</dbReference>
<feature type="domain" description="Sulfatase N-terminal" evidence="6">
    <location>
        <begin position="73"/>
        <end position="485"/>
    </location>
</feature>
<evidence type="ECO:0000256" key="2">
    <source>
        <dbReference type="ARBA" id="ARBA00022723"/>
    </source>
</evidence>
<keyword evidence="2" id="KW-0479">Metal-binding</keyword>
<sequence length="788" mass="86443" precursor="true">MHVKVNSVFRTTGWCVSALALTSLLATSVALAEEPDRRILPLELRVEGGKVGPTVQTSQMPKIIPVTAPTGAPNVVVVLLDDVGFSASSTFGGAIATPALDKLAGEGVSYTRFHTTALCSPTRAALLTGRNHHNVGAGNITEFATGFSGYNSVIGKDSATVAEVLKGNGYNTAMFGKWHNTPVWETSAAGPFDRWPTGMGFEEFYGFLGGEAHQYFPGLFHGTTPTERPEHAENYHLTTDLVDHALQWTSTQQAMAPGKPFFMYFAPGATHAPHQAPSEWVEPYKGKFDQGWDKLREETFERQKRLGVIPADAELTARDPSIPAWDSLTPERKKIAARLMEVYAGFLAHTDYEIGRLEQGFKDQGVWDNTLFIYIVGDNGAAPAGGLQGVFNEMTYLNGVAEDEKVVLSRLDEIGGPKANNEYPVGFAWAMGTPFKYTKAWASHFGGTRNPMVISWPAKLKQHGELRTQFHHVTDVLPTILEAAGLPAPEKVNGVAQKPVDGISMLYSLNDAKAAERRKTQYFELYGTRGLYHDGWMAATSHNRAYSKNQPGVPAFTEDKWELYNLDRDFSQANDLAAQYPDKLKALQAIFEQQAQANNVYPLDDRGAARVINARPSILGTRQEFTLRAGAVRIPEDLIRNTFNRSFNIEADLKLDKPGNVQGVIATAGGYYGGFSLFIKDGKPFYTYNYFGSEYTTLEGTRPLPQGPVKLRYEFTYDGGGIGKGGQARLLVNGEPVAEKRIERIVPLGFSADETLDIGMDTGTPGSDRYEGNFPFNATIDQVKFSLQ</sequence>
<dbReference type="SUPFAM" id="SSF49899">
    <property type="entry name" value="Concanavalin A-like lectins/glucanases"/>
    <property type="match status" value="1"/>
</dbReference>
<evidence type="ECO:0000259" key="6">
    <source>
        <dbReference type="Pfam" id="PF00884"/>
    </source>
</evidence>
<dbReference type="AlphaFoldDB" id="A0A5E7VEW6"/>
<dbReference type="Proteomes" id="UP000381378">
    <property type="component" value="Unassembled WGS sequence"/>
</dbReference>